<dbReference type="EMBL" id="CM042889">
    <property type="protein sequence ID" value="KAI4321790.1"/>
    <property type="molecule type" value="Genomic_DNA"/>
</dbReference>
<keyword evidence="2" id="KW-1185">Reference proteome</keyword>
<gene>
    <name evidence="1" type="ORF">MLD38_035133</name>
</gene>
<name>A0ACB9MC74_9MYRT</name>
<dbReference type="Proteomes" id="UP001057402">
    <property type="component" value="Chromosome 10"/>
</dbReference>
<evidence type="ECO:0000313" key="1">
    <source>
        <dbReference type="EMBL" id="KAI4321790.1"/>
    </source>
</evidence>
<evidence type="ECO:0000313" key="2">
    <source>
        <dbReference type="Proteomes" id="UP001057402"/>
    </source>
</evidence>
<sequence length="176" mass="19790">MEALSVLEEKLSTKAALILLGCAAFAVTGIGVVVLLKKVKIRSPKPQDKAEFCFRWAEQSHGWATIRETLMGSLRWSGQRKWVARPSRKGLEGRPMRLLELEGYGAEIIGWQSHNSDSPVWQRPILMGEKCELPRFSGLILYDEQGRPLHDSPKGTTHQQPGEMAAERRTTLKDLL</sequence>
<organism evidence="1 2">
    <name type="scientific">Melastoma candidum</name>
    <dbReference type="NCBI Taxonomy" id="119954"/>
    <lineage>
        <taxon>Eukaryota</taxon>
        <taxon>Viridiplantae</taxon>
        <taxon>Streptophyta</taxon>
        <taxon>Embryophyta</taxon>
        <taxon>Tracheophyta</taxon>
        <taxon>Spermatophyta</taxon>
        <taxon>Magnoliopsida</taxon>
        <taxon>eudicotyledons</taxon>
        <taxon>Gunneridae</taxon>
        <taxon>Pentapetalae</taxon>
        <taxon>rosids</taxon>
        <taxon>malvids</taxon>
        <taxon>Myrtales</taxon>
        <taxon>Melastomataceae</taxon>
        <taxon>Melastomatoideae</taxon>
        <taxon>Melastomateae</taxon>
        <taxon>Melastoma</taxon>
    </lineage>
</organism>
<protein>
    <submittedName>
        <fullName evidence="1">Uncharacterized protein</fullName>
    </submittedName>
</protein>
<accession>A0ACB9MC74</accession>
<proteinExistence type="predicted"/>
<reference evidence="2" key="1">
    <citation type="journal article" date="2023" name="Front. Plant Sci.">
        <title>Chromosomal-level genome assembly of Melastoma candidum provides insights into trichome evolution.</title>
        <authorList>
            <person name="Zhong Y."/>
            <person name="Wu W."/>
            <person name="Sun C."/>
            <person name="Zou P."/>
            <person name="Liu Y."/>
            <person name="Dai S."/>
            <person name="Zhou R."/>
        </authorList>
    </citation>
    <scope>NUCLEOTIDE SEQUENCE [LARGE SCALE GENOMIC DNA]</scope>
</reference>
<comment type="caution">
    <text evidence="1">The sequence shown here is derived from an EMBL/GenBank/DDBJ whole genome shotgun (WGS) entry which is preliminary data.</text>
</comment>